<sequence>MKVETCAVEGGCVTDYIAIAISILSMILLLSRLLVPFLVHKVPRTKNSGFWIPIIHVFASFNLLLSTVVSVNFLKFNKRHWWQSCYVWAVWVEGPLGFGLLLSCRVTQAFQLYYIFVKRRLPPIKSYIFLPLILLPWIAGAAFIHMKKPLNNRCHMGTHWVIPTVSLHTLYVAALVGFTGAIGHIEFRFDELKDLWWGILFSASSIGVWVTAYILNEIHEEISWLQIASRFLLLITASILVQALFSLSSSQPLLTQISLRRREPQEFETMGQALGIPDSGLLLQMEAVQVIDPNEPLDKLLLDKRFRQSFMAFADSCLAGESVHFYDEVHELGKLPVDDPVRRIYMARYIIDKYIVAGAAMEVNISHRIRQEILTTADLAHPNLFNNALNEVMQLMKTNLAKDYWSSMYFMKFKEEASMRSNGLELEQMTGLNFSPRLSSVHGADDPFHQEHFSKGSANDSHDSDTMNQEL</sequence>
<evidence type="ECO:0000313" key="5">
    <source>
        <dbReference type="Proteomes" id="UP001324115"/>
    </source>
</evidence>
<evidence type="ECO:0000256" key="2">
    <source>
        <dbReference type="SAM" id="Phobius"/>
    </source>
</evidence>
<accession>A0AAN7FVL1</accession>
<proteinExistence type="predicted"/>
<dbReference type="InterPro" id="IPR016137">
    <property type="entry name" value="RGS"/>
</dbReference>
<dbReference type="AlphaFoldDB" id="A0AAN7FVL1"/>
<evidence type="ECO:0000313" key="4">
    <source>
        <dbReference type="EMBL" id="KAK4597801.1"/>
    </source>
</evidence>
<dbReference type="InterPro" id="IPR044926">
    <property type="entry name" value="RGS_subdomain_2"/>
</dbReference>
<keyword evidence="2" id="KW-0812">Transmembrane</keyword>
<reference evidence="4 5" key="1">
    <citation type="journal article" date="2023" name="G3 (Bethesda)">
        <title>A haplotype-resolved chromosome-scale genome for Quercus rubra L. provides insights into the genetics of adaptive traits for red oak species.</title>
        <authorList>
            <person name="Kapoor B."/>
            <person name="Jenkins J."/>
            <person name="Schmutz J."/>
            <person name="Zhebentyayeva T."/>
            <person name="Kuelheim C."/>
            <person name="Coggeshall M."/>
            <person name="Heim C."/>
            <person name="Lasky J.R."/>
            <person name="Leites L."/>
            <person name="Islam-Faridi N."/>
            <person name="Romero-Severson J."/>
            <person name="DeLeo V.L."/>
            <person name="Lucas S.M."/>
            <person name="Lazic D."/>
            <person name="Gailing O."/>
            <person name="Carlson J."/>
            <person name="Staton M."/>
        </authorList>
    </citation>
    <scope>NUCLEOTIDE SEQUENCE [LARGE SCALE GENOMIC DNA]</scope>
    <source>
        <strain evidence="4">Pseudo-F2</strain>
    </source>
</reference>
<organism evidence="4 5">
    <name type="scientific">Quercus rubra</name>
    <name type="common">Northern red oak</name>
    <name type="synonym">Quercus borealis</name>
    <dbReference type="NCBI Taxonomy" id="3512"/>
    <lineage>
        <taxon>Eukaryota</taxon>
        <taxon>Viridiplantae</taxon>
        <taxon>Streptophyta</taxon>
        <taxon>Embryophyta</taxon>
        <taxon>Tracheophyta</taxon>
        <taxon>Spermatophyta</taxon>
        <taxon>Magnoliopsida</taxon>
        <taxon>eudicotyledons</taxon>
        <taxon>Gunneridae</taxon>
        <taxon>Pentapetalae</taxon>
        <taxon>rosids</taxon>
        <taxon>fabids</taxon>
        <taxon>Fagales</taxon>
        <taxon>Fagaceae</taxon>
        <taxon>Quercus</taxon>
    </lineage>
</organism>
<protein>
    <recommendedName>
        <fullName evidence="3">RGS domain-containing protein</fullName>
    </recommendedName>
</protein>
<dbReference type="SMART" id="SM00315">
    <property type="entry name" value="RGS"/>
    <property type="match status" value="1"/>
</dbReference>
<dbReference type="EMBL" id="JAXUIC010000003">
    <property type="protein sequence ID" value="KAK4597801.1"/>
    <property type="molecule type" value="Genomic_DNA"/>
</dbReference>
<feature type="transmembrane region" description="Helical" evidence="2">
    <location>
        <begin position="127"/>
        <end position="145"/>
    </location>
</feature>
<name>A0AAN7FVL1_QUERU</name>
<dbReference type="PANTHER" id="PTHR10845:SF192">
    <property type="entry name" value="DOUBLE HIT, ISOFORM B"/>
    <property type="match status" value="1"/>
</dbReference>
<feature type="region of interest" description="Disordered" evidence="1">
    <location>
        <begin position="445"/>
        <end position="471"/>
    </location>
</feature>
<feature type="transmembrane region" description="Helical" evidence="2">
    <location>
        <begin position="86"/>
        <end position="106"/>
    </location>
</feature>
<dbReference type="PROSITE" id="PS50132">
    <property type="entry name" value="RGS"/>
    <property type="match status" value="1"/>
</dbReference>
<evidence type="ECO:0000256" key="1">
    <source>
        <dbReference type="SAM" id="MobiDB-lite"/>
    </source>
</evidence>
<keyword evidence="2" id="KW-0472">Membrane</keyword>
<feature type="compositionally biased region" description="Basic and acidic residues" evidence="1">
    <location>
        <begin position="445"/>
        <end position="465"/>
    </location>
</feature>
<gene>
    <name evidence="4" type="ORF">RGQ29_015356</name>
</gene>
<dbReference type="SUPFAM" id="SSF48097">
    <property type="entry name" value="Regulator of G-protein signaling, RGS"/>
    <property type="match status" value="1"/>
</dbReference>
<dbReference type="Gene3D" id="1.10.167.10">
    <property type="entry name" value="Regulator of G-protein Signalling 4, domain 2"/>
    <property type="match status" value="1"/>
</dbReference>
<feature type="transmembrane region" description="Helical" evidence="2">
    <location>
        <begin position="195"/>
        <end position="215"/>
    </location>
</feature>
<dbReference type="Pfam" id="PF00615">
    <property type="entry name" value="RGS"/>
    <property type="match status" value="1"/>
</dbReference>
<comment type="caution">
    <text evidence="4">The sequence shown here is derived from an EMBL/GenBank/DDBJ whole genome shotgun (WGS) entry which is preliminary data.</text>
</comment>
<keyword evidence="2" id="KW-1133">Transmembrane helix</keyword>
<dbReference type="Proteomes" id="UP001324115">
    <property type="component" value="Unassembled WGS sequence"/>
</dbReference>
<feature type="transmembrane region" description="Helical" evidence="2">
    <location>
        <begin position="227"/>
        <end position="247"/>
    </location>
</feature>
<dbReference type="InterPro" id="IPR036305">
    <property type="entry name" value="RGS_sf"/>
</dbReference>
<feature type="domain" description="RGS" evidence="3">
    <location>
        <begin position="296"/>
        <end position="414"/>
    </location>
</feature>
<evidence type="ECO:0000259" key="3">
    <source>
        <dbReference type="PROSITE" id="PS50132"/>
    </source>
</evidence>
<feature type="transmembrane region" description="Helical" evidence="2">
    <location>
        <begin position="50"/>
        <end position="74"/>
    </location>
</feature>
<feature type="transmembrane region" description="Helical" evidence="2">
    <location>
        <begin position="165"/>
        <end position="183"/>
    </location>
</feature>
<keyword evidence="5" id="KW-1185">Reference proteome</keyword>
<feature type="transmembrane region" description="Helical" evidence="2">
    <location>
        <begin position="16"/>
        <end position="38"/>
    </location>
</feature>
<dbReference type="PANTHER" id="PTHR10845">
    <property type="entry name" value="REGULATOR OF G PROTEIN SIGNALING"/>
    <property type="match status" value="1"/>
</dbReference>